<evidence type="ECO:0000256" key="6">
    <source>
        <dbReference type="ARBA" id="ARBA00022723"/>
    </source>
</evidence>
<evidence type="ECO:0000256" key="8">
    <source>
        <dbReference type="ARBA" id="ARBA00022989"/>
    </source>
</evidence>
<evidence type="ECO:0000259" key="12">
    <source>
        <dbReference type="PROSITE" id="PS50939"/>
    </source>
</evidence>
<feature type="transmembrane region" description="Helical" evidence="11">
    <location>
        <begin position="101"/>
        <end position="125"/>
    </location>
</feature>
<dbReference type="GO" id="GO:0046872">
    <property type="term" value="F:metal ion binding"/>
    <property type="evidence" value="ECO:0007669"/>
    <property type="project" value="UniProtKB-KW"/>
</dbReference>
<dbReference type="Gene3D" id="1.20.120.1770">
    <property type="match status" value="1"/>
</dbReference>
<proteinExistence type="predicted"/>
<dbReference type="AlphaFoldDB" id="A0A9R0HXQ8"/>
<feature type="domain" description="Cytochrome b561" evidence="12">
    <location>
        <begin position="32"/>
        <end position="230"/>
    </location>
</feature>
<keyword evidence="7" id="KW-0249">Electron transport</keyword>
<evidence type="ECO:0000256" key="9">
    <source>
        <dbReference type="ARBA" id="ARBA00023004"/>
    </source>
</evidence>
<keyword evidence="3" id="KW-0813">Transport</keyword>
<dbReference type="InterPro" id="IPR006593">
    <property type="entry name" value="Cyt_b561/ferric_Rdtase_TM"/>
</dbReference>
<dbReference type="GO" id="GO:0140575">
    <property type="term" value="F:transmembrane monodehydroascorbate reductase activity"/>
    <property type="evidence" value="ECO:0007669"/>
    <property type="project" value="InterPro"/>
</dbReference>
<dbReference type="Pfam" id="PF03188">
    <property type="entry name" value="Cytochrom_B561"/>
    <property type="match status" value="1"/>
</dbReference>
<dbReference type="GO" id="GO:0016491">
    <property type="term" value="F:oxidoreductase activity"/>
    <property type="evidence" value="ECO:0000318"/>
    <property type="project" value="GO_Central"/>
</dbReference>
<feature type="transmembrane region" description="Helical" evidence="11">
    <location>
        <begin position="70"/>
        <end position="89"/>
    </location>
</feature>
<evidence type="ECO:0000256" key="2">
    <source>
        <dbReference type="ARBA" id="ARBA00004141"/>
    </source>
</evidence>
<evidence type="ECO:0000256" key="1">
    <source>
        <dbReference type="ARBA" id="ARBA00001970"/>
    </source>
</evidence>
<keyword evidence="4" id="KW-0349">Heme</keyword>
<feature type="transmembrane region" description="Helical" evidence="11">
    <location>
        <begin position="168"/>
        <end position="190"/>
    </location>
</feature>
<keyword evidence="10 11" id="KW-0472">Membrane</keyword>
<dbReference type="CDD" id="cd08760">
    <property type="entry name" value="Cyt_b561_FRRS1_like"/>
    <property type="match status" value="1"/>
</dbReference>
<evidence type="ECO:0000256" key="4">
    <source>
        <dbReference type="ARBA" id="ARBA00022617"/>
    </source>
</evidence>
<dbReference type="PANTHER" id="PTHR15422">
    <property type="entry name" value="OS05G0565100 PROTEIN"/>
    <property type="match status" value="1"/>
</dbReference>
<dbReference type="Proteomes" id="UP000813463">
    <property type="component" value="Chromosome 5"/>
</dbReference>
<evidence type="ECO:0000256" key="3">
    <source>
        <dbReference type="ARBA" id="ARBA00022448"/>
    </source>
</evidence>
<evidence type="ECO:0000313" key="14">
    <source>
        <dbReference type="RefSeq" id="XP_021837784.2"/>
    </source>
</evidence>
<keyword evidence="8 11" id="KW-1133">Transmembrane helix</keyword>
<protein>
    <submittedName>
        <fullName evidence="14">Cytochrome b561 domain-containing protein At4g18260</fullName>
    </submittedName>
</protein>
<evidence type="ECO:0000256" key="5">
    <source>
        <dbReference type="ARBA" id="ARBA00022692"/>
    </source>
</evidence>
<reference evidence="14" key="2">
    <citation type="submission" date="2025-08" db="UniProtKB">
        <authorList>
            <consortium name="RefSeq"/>
        </authorList>
    </citation>
    <scope>IDENTIFICATION</scope>
    <source>
        <tissue evidence="14">Leaf</tissue>
    </source>
</reference>
<organism evidence="13 14">
    <name type="scientific">Spinacia oleracea</name>
    <name type="common">Spinach</name>
    <dbReference type="NCBI Taxonomy" id="3562"/>
    <lineage>
        <taxon>Eukaryota</taxon>
        <taxon>Viridiplantae</taxon>
        <taxon>Streptophyta</taxon>
        <taxon>Embryophyta</taxon>
        <taxon>Tracheophyta</taxon>
        <taxon>Spermatophyta</taxon>
        <taxon>Magnoliopsida</taxon>
        <taxon>eudicotyledons</taxon>
        <taxon>Gunneridae</taxon>
        <taxon>Pentapetalae</taxon>
        <taxon>Caryophyllales</taxon>
        <taxon>Chenopodiaceae</taxon>
        <taxon>Chenopodioideae</taxon>
        <taxon>Anserineae</taxon>
        <taxon>Spinacia</taxon>
    </lineage>
</organism>
<comment type="cofactor">
    <cofactor evidence="1">
        <name>heme b</name>
        <dbReference type="ChEBI" id="CHEBI:60344"/>
    </cofactor>
</comment>
<comment type="subcellular location">
    <subcellularLocation>
        <location evidence="2">Membrane</location>
        <topology evidence="2">Multi-pass membrane protein</topology>
    </subcellularLocation>
</comment>
<keyword evidence="13" id="KW-1185">Reference proteome</keyword>
<evidence type="ECO:0000256" key="7">
    <source>
        <dbReference type="ARBA" id="ARBA00022982"/>
    </source>
</evidence>
<dbReference type="GO" id="GO:0016020">
    <property type="term" value="C:membrane"/>
    <property type="evidence" value="ECO:0007669"/>
    <property type="project" value="UniProtKB-SubCell"/>
</dbReference>
<dbReference type="GO" id="GO:0020037">
    <property type="term" value="F:heme binding"/>
    <property type="evidence" value="ECO:0007669"/>
    <property type="project" value="TreeGrafter"/>
</dbReference>
<keyword evidence="9" id="KW-0408">Iron</keyword>
<feature type="transmembrane region" description="Helical" evidence="11">
    <location>
        <begin position="137"/>
        <end position="156"/>
    </location>
</feature>
<keyword evidence="6" id="KW-0479">Metal-binding</keyword>
<dbReference type="RefSeq" id="XP_021837784.2">
    <property type="nucleotide sequence ID" value="XM_021982092.2"/>
</dbReference>
<reference evidence="13" key="1">
    <citation type="journal article" date="2021" name="Nat. Commun.">
        <title>Genomic analyses provide insights into spinach domestication and the genetic basis of agronomic traits.</title>
        <authorList>
            <person name="Cai X."/>
            <person name="Sun X."/>
            <person name="Xu C."/>
            <person name="Sun H."/>
            <person name="Wang X."/>
            <person name="Ge C."/>
            <person name="Zhang Z."/>
            <person name="Wang Q."/>
            <person name="Fei Z."/>
            <person name="Jiao C."/>
            <person name="Wang Q."/>
        </authorList>
    </citation>
    <scope>NUCLEOTIDE SEQUENCE [LARGE SCALE GENOMIC DNA]</scope>
    <source>
        <strain evidence="13">cv. Varoflay</strain>
    </source>
</reference>
<name>A0A9R0HXQ8_SPIOL</name>
<dbReference type="PANTHER" id="PTHR15422:SF24">
    <property type="entry name" value="DOMON RELATED DOMAIN-CONTAINING PROTEIN"/>
    <property type="match status" value="1"/>
</dbReference>
<evidence type="ECO:0000256" key="11">
    <source>
        <dbReference type="SAM" id="Phobius"/>
    </source>
</evidence>
<accession>A0A9R0HXQ8</accession>
<keyword evidence="5 11" id="KW-0812">Transmembrane</keyword>
<feature type="transmembrane region" description="Helical" evidence="11">
    <location>
        <begin position="202"/>
        <end position="222"/>
    </location>
</feature>
<sequence length="276" mass="31743">MHVNHTSKMVSLKRNLTSFALLALFVTVHLPFASCSSLKETLPAFAHINNVNRDELLSPKMRFEVTVHGVLLWASLGFLMPIGILLIRLSNKEENGTRLKLYFYFHLVVQILSLSIGTVGAIKSIKTFENSFNNNHQRIGLVLYIAIWVQAVIGFCRPNRGTKKRSLWYFFHWIFGTMTCIVGILNIYTGLEAYKKRTNRSVTLWIILFTAEISSMAFFYLFQDKWDYMQKQGVCLGEGGQVRPSDDQESSIKNNDKRDLWKEPCSKVNAFKNLFK</sequence>
<dbReference type="GeneID" id="110777486"/>
<dbReference type="InterPro" id="IPR045150">
    <property type="entry name" value="CYB561D1/2"/>
</dbReference>
<evidence type="ECO:0000313" key="13">
    <source>
        <dbReference type="Proteomes" id="UP000813463"/>
    </source>
</evidence>
<evidence type="ECO:0000256" key="10">
    <source>
        <dbReference type="ARBA" id="ARBA00023136"/>
    </source>
</evidence>
<dbReference type="KEGG" id="soe:110777486"/>
<gene>
    <name evidence="14" type="primary">LOC110777486</name>
</gene>
<dbReference type="PROSITE" id="PS50939">
    <property type="entry name" value="CYTOCHROME_B561"/>
    <property type="match status" value="1"/>
</dbReference>
<dbReference type="SMART" id="SM00665">
    <property type="entry name" value="B561"/>
    <property type="match status" value="1"/>
</dbReference>